<dbReference type="Proteomes" id="UP000199092">
    <property type="component" value="Chromosome I"/>
</dbReference>
<evidence type="ECO:0000256" key="3">
    <source>
        <dbReference type="ARBA" id="ARBA00012593"/>
    </source>
</evidence>
<dbReference type="InterPro" id="IPR011613">
    <property type="entry name" value="GH15-like"/>
</dbReference>
<dbReference type="RefSeq" id="WP_197677131.1">
    <property type="nucleotide sequence ID" value="NZ_LT629749.1"/>
</dbReference>
<comment type="catalytic activity">
    <reaction evidence="1">
        <text>Hydrolysis of terminal (1-&gt;4)-linked alpha-D-glucose residues successively from non-reducing ends of the chains with release of beta-D-glucose.</text>
        <dbReference type="EC" id="3.2.1.3"/>
    </reaction>
</comment>
<keyword evidence="10" id="KW-1185">Reference proteome</keyword>
<keyword evidence="4" id="KW-0378">Hydrolase</keyword>
<proteinExistence type="inferred from homology"/>
<dbReference type="GO" id="GO:0000272">
    <property type="term" value="P:polysaccharide catabolic process"/>
    <property type="evidence" value="ECO:0007669"/>
    <property type="project" value="UniProtKB-KW"/>
</dbReference>
<comment type="similarity">
    <text evidence="2">Belongs to the glycosyl hydrolase 15 family.</text>
</comment>
<dbReference type="EC" id="3.2.1.3" evidence="3"/>
<evidence type="ECO:0000256" key="4">
    <source>
        <dbReference type="ARBA" id="ARBA00022801"/>
    </source>
</evidence>
<feature type="domain" description="GH15-like" evidence="8">
    <location>
        <begin position="313"/>
        <end position="449"/>
    </location>
</feature>
<dbReference type="Pfam" id="PF00723">
    <property type="entry name" value="Glyco_hydro_15"/>
    <property type="match status" value="2"/>
</dbReference>
<reference evidence="9 10" key="1">
    <citation type="submission" date="2016-10" db="EMBL/GenBank/DDBJ databases">
        <authorList>
            <person name="de Groot N.N."/>
        </authorList>
    </citation>
    <scope>NUCLEOTIDE SEQUENCE [LARGE SCALE GENOMIC DNA]</scope>
    <source>
        <strain evidence="9 10">DSM 21741</strain>
    </source>
</reference>
<organism evidence="9 10">
    <name type="scientific">Friedmanniella luteola</name>
    <dbReference type="NCBI Taxonomy" id="546871"/>
    <lineage>
        <taxon>Bacteria</taxon>
        <taxon>Bacillati</taxon>
        <taxon>Actinomycetota</taxon>
        <taxon>Actinomycetes</taxon>
        <taxon>Propionibacteriales</taxon>
        <taxon>Nocardioidaceae</taxon>
        <taxon>Friedmanniella</taxon>
    </lineage>
</organism>
<evidence type="ECO:0000256" key="7">
    <source>
        <dbReference type="ARBA" id="ARBA00023326"/>
    </source>
</evidence>
<evidence type="ECO:0000256" key="6">
    <source>
        <dbReference type="ARBA" id="ARBA00023295"/>
    </source>
</evidence>
<evidence type="ECO:0000313" key="9">
    <source>
        <dbReference type="EMBL" id="SDT41827.1"/>
    </source>
</evidence>
<dbReference type="PANTHER" id="PTHR31616:SF9">
    <property type="entry name" value="GLUCOAMYLASE, INTRACELLULAR SPORULATION-SPECIFIC"/>
    <property type="match status" value="1"/>
</dbReference>
<dbReference type="PANTHER" id="PTHR31616">
    <property type="entry name" value="TREHALASE"/>
    <property type="match status" value="1"/>
</dbReference>
<keyword evidence="6" id="KW-0326">Glycosidase</keyword>
<dbReference type="STRING" id="546871.SAMN04488543_4270"/>
<dbReference type="AlphaFoldDB" id="A0A1H2A7H9"/>
<accession>A0A1H2A7H9</accession>
<dbReference type="SUPFAM" id="SSF48208">
    <property type="entry name" value="Six-hairpin glycosidases"/>
    <property type="match status" value="1"/>
</dbReference>
<dbReference type="PRINTS" id="PR00736">
    <property type="entry name" value="GLHYDRLASE15"/>
</dbReference>
<dbReference type="Gene3D" id="1.50.10.10">
    <property type="match status" value="1"/>
</dbReference>
<evidence type="ECO:0000313" key="10">
    <source>
        <dbReference type="Proteomes" id="UP000199092"/>
    </source>
</evidence>
<protein>
    <recommendedName>
        <fullName evidence="3">glucan 1,4-alpha-glucosidase</fullName>
        <ecNumber evidence="3">3.2.1.3</ecNumber>
    </recommendedName>
</protein>
<keyword evidence="5" id="KW-0119">Carbohydrate metabolism</keyword>
<keyword evidence="7" id="KW-0624">Polysaccharide degradation</keyword>
<dbReference type="EMBL" id="LT629749">
    <property type="protein sequence ID" value="SDT41827.1"/>
    <property type="molecule type" value="Genomic_DNA"/>
</dbReference>
<evidence type="ECO:0000259" key="8">
    <source>
        <dbReference type="Pfam" id="PF00723"/>
    </source>
</evidence>
<evidence type="ECO:0000256" key="1">
    <source>
        <dbReference type="ARBA" id="ARBA00001863"/>
    </source>
</evidence>
<dbReference type="InterPro" id="IPR000165">
    <property type="entry name" value="Glucoamylase"/>
</dbReference>
<name>A0A1H2A7H9_9ACTN</name>
<evidence type="ECO:0000256" key="2">
    <source>
        <dbReference type="ARBA" id="ARBA00006188"/>
    </source>
</evidence>
<feature type="domain" description="GH15-like" evidence="8">
    <location>
        <begin position="61"/>
        <end position="209"/>
    </location>
</feature>
<gene>
    <name evidence="9" type="ORF">SAMN04488543_4270</name>
</gene>
<evidence type="ECO:0000256" key="5">
    <source>
        <dbReference type="ARBA" id="ARBA00023277"/>
    </source>
</evidence>
<dbReference type="InterPro" id="IPR012341">
    <property type="entry name" value="6hp_glycosidase-like_sf"/>
</dbReference>
<dbReference type="GO" id="GO:0004339">
    <property type="term" value="F:glucan 1,4-alpha-glucosidase activity"/>
    <property type="evidence" value="ECO:0007669"/>
    <property type="project" value="UniProtKB-EC"/>
</dbReference>
<dbReference type="InterPro" id="IPR008928">
    <property type="entry name" value="6-hairpin_glycosidase_sf"/>
</dbReference>
<sequence length="459" mass="49178">MSVLTQTRASSTPADQTRTRPDLAVDHIVLQSVAQHMYALMLRNVATDGFPFVDSTHTAVSVPGCVIAAPSYPANAPGISQDYVFNWVRDAAITAFEIVAATSSGPEEAVQELVDYVNFAQLCQSNATPTMGHACYTVNGYARPWSEQNDGPAIQTSAVLAAFPKLDAQAQDVARGLVGRNVEYLLTCYQDATTNLWEEHRGFSFFARSIQLRCFREVSTNPYGIDVPAGTAEAISWLEDALAAHWTGTHYATMLGGESPGQLDQPIVPPGYDPNIDIVQACVYGAVSCTDPKLLATAGLLIAQWADPDSPEVYPVNVADAQLGLGPLLGRYPGDIYDGGSDSLGRHPWPLCTANFAQLYYELANAITGGSALPLDDLSAPFFAQIGVTADTPLDVAVEALQVAGDAMLRAVVYHSDHLELSEQFDGESGYEKSVRDLTWSYASFLSAVRARTGLAVEG</sequence>